<dbReference type="PANTHER" id="PTHR30629:SF2">
    <property type="entry name" value="PROPHAGE INTEGRASE INTS-RELATED"/>
    <property type="match status" value="1"/>
</dbReference>
<reference evidence="7 8" key="2">
    <citation type="submission" date="2017-06" db="EMBL/GenBank/DDBJ databases">
        <authorList>
            <person name="Kim H.J."/>
            <person name="Triplett B.A."/>
        </authorList>
    </citation>
    <scope>NUCLEOTIDE SEQUENCE [LARGE SCALE GENOMIC DNA]</scope>
    <source>
        <strain evidence="7">Kingella_eburonensis</strain>
    </source>
</reference>
<dbReference type="Gene3D" id="1.10.150.130">
    <property type="match status" value="1"/>
</dbReference>
<evidence type="ECO:0000256" key="3">
    <source>
        <dbReference type="ARBA" id="ARBA00023125"/>
    </source>
</evidence>
<keyword evidence="4" id="KW-0233">DNA recombination</keyword>
<name>A0A238HDR8_9NEIS</name>
<accession>A0A238HDR8</accession>
<dbReference type="PROSITE" id="PS51898">
    <property type="entry name" value="TYR_RECOMBINASE"/>
    <property type="match status" value="1"/>
</dbReference>
<dbReference type="InterPro" id="IPR010998">
    <property type="entry name" value="Integrase_recombinase_N"/>
</dbReference>
<keyword evidence="8" id="KW-1185">Reference proteome</keyword>
<keyword evidence="2" id="KW-0229">DNA integration</keyword>
<organism evidence="6">
    <name type="scientific">Kingella negevensis</name>
    <dbReference type="NCBI Taxonomy" id="1522312"/>
    <lineage>
        <taxon>Bacteria</taxon>
        <taxon>Pseudomonadati</taxon>
        <taxon>Pseudomonadota</taxon>
        <taxon>Betaproteobacteria</taxon>
        <taxon>Neisseriales</taxon>
        <taxon>Neisseriaceae</taxon>
        <taxon>Kingella</taxon>
    </lineage>
</organism>
<evidence type="ECO:0000256" key="2">
    <source>
        <dbReference type="ARBA" id="ARBA00022908"/>
    </source>
</evidence>
<dbReference type="Pfam" id="PF13356">
    <property type="entry name" value="Arm-DNA-bind_3"/>
    <property type="match status" value="1"/>
</dbReference>
<dbReference type="InterPro" id="IPR013762">
    <property type="entry name" value="Integrase-like_cat_sf"/>
</dbReference>
<evidence type="ECO:0000259" key="5">
    <source>
        <dbReference type="PROSITE" id="PS51898"/>
    </source>
</evidence>
<dbReference type="GO" id="GO:0003677">
    <property type="term" value="F:DNA binding"/>
    <property type="evidence" value="ECO:0007669"/>
    <property type="project" value="UniProtKB-KW"/>
</dbReference>
<gene>
    <name evidence="6" type="primary">intA_1</name>
    <name evidence="7" type="ORF">KEBURONENSIS_00736</name>
    <name evidence="6" type="ORF">KEBURONENSIS_00857</name>
</gene>
<evidence type="ECO:0000256" key="1">
    <source>
        <dbReference type="ARBA" id="ARBA00008857"/>
    </source>
</evidence>
<dbReference type="Pfam" id="PF22022">
    <property type="entry name" value="Phage_int_M"/>
    <property type="match status" value="1"/>
</dbReference>
<dbReference type="GO" id="GO:0006310">
    <property type="term" value="P:DNA recombination"/>
    <property type="evidence" value="ECO:0007669"/>
    <property type="project" value="UniProtKB-KW"/>
</dbReference>
<dbReference type="CDD" id="cd00801">
    <property type="entry name" value="INT_P4_C"/>
    <property type="match status" value="1"/>
</dbReference>
<dbReference type="InterPro" id="IPR011010">
    <property type="entry name" value="DNA_brk_join_enz"/>
</dbReference>
<dbReference type="Proteomes" id="UP000215450">
    <property type="component" value="Unassembled WGS sequence"/>
</dbReference>
<evidence type="ECO:0000313" key="7">
    <source>
        <dbReference type="EMBL" id="SNB53975.1"/>
    </source>
</evidence>
<dbReference type="AlphaFoldDB" id="A0A238HDR8"/>
<dbReference type="EMBL" id="FXUV02000002">
    <property type="protein sequence ID" value="SNB53975.1"/>
    <property type="molecule type" value="Genomic_DNA"/>
</dbReference>
<sequence>MSAYVATTGTISFRLDYAYHGQRRTLTLGKYGIISLAQAREMVLFAKKLLTDDIDPVSNKKQQAIRQDDTFGYWCERYIRLAEFSESTRKLRLRTYIHNMRGDFANVNMADISETQIRQFCAKIKERGAPSVAVFVRDLFSHVFKFAQNQGVDYGNPAENIKKHTIAKFKPRERALSETELILFFRYLVKSELSIQTKKALELLLLTLCRKTEVAEAKRCEINFETKVWTIPAERMKAKRPHNVYLSAQALSILKYLKVFAGQSPFVFPGRKNENQPLCSVSINRAIKQVQYLINQDVYFEYCTVHDLRRTGSTILHEKGYNTDWIEKALAHEQQGVRAVYNKAEYAEQRRLMLQDWADYLDSLK</sequence>
<dbReference type="Pfam" id="PF00589">
    <property type="entry name" value="Phage_integrase"/>
    <property type="match status" value="1"/>
</dbReference>
<dbReference type="PANTHER" id="PTHR30629">
    <property type="entry name" value="PROPHAGE INTEGRASE"/>
    <property type="match status" value="1"/>
</dbReference>
<dbReference type="EMBL" id="FXUV01000010">
    <property type="protein sequence ID" value="SMQ11853.1"/>
    <property type="molecule type" value="Genomic_DNA"/>
</dbReference>
<dbReference type="Gene3D" id="1.10.443.10">
    <property type="entry name" value="Intergrase catalytic core"/>
    <property type="match status" value="1"/>
</dbReference>
<evidence type="ECO:0000313" key="6">
    <source>
        <dbReference type="EMBL" id="SMQ11853.1"/>
    </source>
</evidence>
<dbReference type="InterPro" id="IPR038488">
    <property type="entry name" value="Integrase_DNA-bd_sf"/>
</dbReference>
<dbReference type="SUPFAM" id="SSF56349">
    <property type="entry name" value="DNA breaking-rejoining enzymes"/>
    <property type="match status" value="1"/>
</dbReference>
<reference evidence="6" key="1">
    <citation type="submission" date="2017-05" db="EMBL/GenBank/DDBJ databases">
        <authorList>
            <person name="Song R."/>
            <person name="Chenine A.L."/>
            <person name="Ruprecht R.M."/>
        </authorList>
    </citation>
    <scope>NUCLEOTIDE SEQUENCE</scope>
    <source>
        <strain evidence="6">Kingella_eburonensis</strain>
    </source>
</reference>
<protein>
    <submittedName>
        <fullName evidence="6">Prophage CP4-57 integrase</fullName>
    </submittedName>
</protein>
<dbReference type="STRING" id="1522312.GCA_900177895_01261"/>
<feature type="domain" description="Tyr recombinase" evidence="5">
    <location>
        <begin position="171"/>
        <end position="354"/>
    </location>
</feature>
<comment type="similarity">
    <text evidence="1">Belongs to the 'phage' integrase family.</text>
</comment>
<keyword evidence="3" id="KW-0238">DNA-binding</keyword>
<evidence type="ECO:0000313" key="8">
    <source>
        <dbReference type="Proteomes" id="UP000215450"/>
    </source>
</evidence>
<dbReference type="InterPro" id="IPR050808">
    <property type="entry name" value="Phage_Integrase"/>
</dbReference>
<dbReference type="Gene3D" id="3.30.160.390">
    <property type="entry name" value="Integrase, DNA-binding domain"/>
    <property type="match status" value="1"/>
</dbReference>
<dbReference type="InterPro" id="IPR002104">
    <property type="entry name" value="Integrase_catalytic"/>
</dbReference>
<evidence type="ECO:0000256" key="4">
    <source>
        <dbReference type="ARBA" id="ARBA00023172"/>
    </source>
</evidence>
<dbReference type="InterPro" id="IPR053876">
    <property type="entry name" value="Phage_int_M"/>
</dbReference>
<proteinExistence type="inferred from homology"/>
<dbReference type="GO" id="GO:0015074">
    <property type="term" value="P:DNA integration"/>
    <property type="evidence" value="ECO:0007669"/>
    <property type="project" value="UniProtKB-KW"/>
</dbReference>
<dbReference type="InterPro" id="IPR025166">
    <property type="entry name" value="Integrase_DNA_bind_dom"/>
</dbReference>